<dbReference type="AlphaFoldDB" id="A0A183D5T9"/>
<proteinExistence type="predicted"/>
<feature type="transmembrane region" description="Helical" evidence="1">
    <location>
        <begin position="6"/>
        <end position="29"/>
    </location>
</feature>
<evidence type="ECO:0000313" key="2">
    <source>
        <dbReference type="EMBL" id="VDK42405.1"/>
    </source>
</evidence>
<feature type="transmembrane region" description="Helical" evidence="1">
    <location>
        <begin position="95"/>
        <end position="117"/>
    </location>
</feature>
<evidence type="ECO:0000256" key="1">
    <source>
        <dbReference type="SAM" id="Phobius"/>
    </source>
</evidence>
<feature type="transmembrane region" description="Helical" evidence="1">
    <location>
        <begin position="55"/>
        <end position="75"/>
    </location>
</feature>
<dbReference type="Proteomes" id="UP000271098">
    <property type="component" value="Unassembled WGS sequence"/>
</dbReference>
<protein>
    <submittedName>
        <fullName evidence="4">G_PROTEIN_RECEP_F1_2 domain-containing protein</fullName>
    </submittedName>
</protein>
<keyword evidence="3" id="KW-1185">Reference proteome</keyword>
<accession>A0A183D5T9</accession>
<name>A0A183D5T9_9BILA</name>
<evidence type="ECO:0000313" key="4">
    <source>
        <dbReference type="WBParaSite" id="GPUH_0000408701-mRNA-1"/>
    </source>
</evidence>
<evidence type="ECO:0000313" key="3">
    <source>
        <dbReference type="Proteomes" id="UP000271098"/>
    </source>
</evidence>
<dbReference type="WBParaSite" id="GPUH_0000408701-mRNA-1">
    <property type="protein sequence ID" value="GPUH_0000408701-mRNA-1"/>
    <property type="gene ID" value="GPUH_0000408701"/>
</dbReference>
<keyword evidence="1" id="KW-0812">Transmembrane</keyword>
<gene>
    <name evidence="2" type="ORF">GPUH_LOCUS4081</name>
</gene>
<keyword evidence="1" id="KW-1133">Transmembrane helix</keyword>
<keyword evidence="1" id="KW-0472">Membrane</keyword>
<reference evidence="4" key="1">
    <citation type="submission" date="2016-06" db="UniProtKB">
        <authorList>
            <consortium name="WormBaseParasite"/>
        </authorList>
    </citation>
    <scope>IDENTIFICATION</scope>
</reference>
<reference evidence="2 3" key="2">
    <citation type="submission" date="2018-11" db="EMBL/GenBank/DDBJ databases">
        <authorList>
            <consortium name="Pathogen Informatics"/>
        </authorList>
    </citation>
    <scope>NUCLEOTIDE SEQUENCE [LARGE SCALE GENOMIC DNA]</scope>
</reference>
<sequence>MTSVFPNVSLGIEICASTASVLLYVIVFIKPQRLRKAIEAHSIQTAVAAFGRRQLHLTGTMCVSCVLTTVLYVIPASAHFINHISDDRILPKELLAAYMTVSCNLNPFVIVVTIFVLQEDIRKAVLSSLAQRFKLPLKKCAPCVCRVFSSNKTRTTTTFLA</sequence>
<dbReference type="EMBL" id="UYRT01007426">
    <property type="protein sequence ID" value="VDK42405.1"/>
    <property type="molecule type" value="Genomic_DNA"/>
</dbReference>
<organism evidence="4">
    <name type="scientific">Gongylonema pulchrum</name>
    <dbReference type="NCBI Taxonomy" id="637853"/>
    <lineage>
        <taxon>Eukaryota</taxon>
        <taxon>Metazoa</taxon>
        <taxon>Ecdysozoa</taxon>
        <taxon>Nematoda</taxon>
        <taxon>Chromadorea</taxon>
        <taxon>Rhabditida</taxon>
        <taxon>Spirurina</taxon>
        <taxon>Spiruromorpha</taxon>
        <taxon>Spiruroidea</taxon>
        <taxon>Gongylonematidae</taxon>
        <taxon>Gongylonema</taxon>
    </lineage>
</organism>